<dbReference type="EMBL" id="JBEHCU010005743">
    <property type="protein sequence ID" value="KAL1398841.1"/>
    <property type="molecule type" value="Genomic_DNA"/>
</dbReference>
<keyword evidence="5 8" id="KW-0472">Membrane</keyword>
<feature type="domain" description="Putative ionotropic receptor ligand binding" evidence="10">
    <location>
        <begin position="82"/>
        <end position="201"/>
    </location>
</feature>
<evidence type="ECO:0000259" key="10">
    <source>
        <dbReference type="Pfam" id="PF24061"/>
    </source>
</evidence>
<keyword evidence="3 8" id="KW-0812">Transmembrane</keyword>
<evidence type="ECO:0000256" key="4">
    <source>
        <dbReference type="ARBA" id="ARBA00022989"/>
    </source>
</evidence>
<feature type="transmembrane region" description="Helical" evidence="8">
    <location>
        <begin position="392"/>
        <end position="411"/>
    </location>
</feature>
<feature type="transmembrane region" description="Helical" evidence="8">
    <location>
        <begin position="332"/>
        <end position="355"/>
    </location>
</feature>
<dbReference type="SUPFAM" id="SSF53850">
    <property type="entry name" value="Periplasmic binding protein-like II"/>
    <property type="match status" value="1"/>
</dbReference>
<dbReference type="GO" id="GO:0005886">
    <property type="term" value="C:plasma membrane"/>
    <property type="evidence" value="ECO:0007669"/>
    <property type="project" value="UniProtKB-SubCell"/>
</dbReference>
<keyword evidence="9" id="KW-0732">Signal</keyword>
<dbReference type="InterPro" id="IPR056198">
    <property type="entry name" value="LBD_receptor"/>
</dbReference>
<dbReference type="PANTHER" id="PTHR42643">
    <property type="entry name" value="IONOTROPIC RECEPTOR 20A-RELATED"/>
    <property type="match status" value="1"/>
</dbReference>
<accession>A0ABD1DGL8</accession>
<protein>
    <recommendedName>
        <fullName evidence="10">Putative ionotropic receptor ligand binding domain-containing protein</fullName>
    </recommendedName>
</protein>
<keyword evidence="12" id="KW-1185">Reference proteome</keyword>
<dbReference type="InterPro" id="IPR052192">
    <property type="entry name" value="Insect_Ionotropic_Sensory_Rcpt"/>
</dbReference>
<proteinExistence type="predicted"/>
<evidence type="ECO:0000256" key="7">
    <source>
        <dbReference type="ARBA" id="ARBA00023180"/>
    </source>
</evidence>
<dbReference type="Gene3D" id="3.40.190.10">
    <property type="entry name" value="Periplasmic binding protein-like II"/>
    <property type="match status" value="1"/>
</dbReference>
<dbReference type="PANTHER" id="PTHR42643:SF30">
    <property type="entry name" value="IONOTROPIC RECEPTOR 40A-RELATED"/>
    <property type="match status" value="1"/>
</dbReference>
<evidence type="ECO:0000256" key="8">
    <source>
        <dbReference type="SAM" id="Phobius"/>
    </source>
</evidence>
<comment type="subcellular location">
    <subcellularLocation>
        <location evidence="1">Cell membrane</location>
        <topology evidence="1">Multi-pass membrane protein</topology>
    </subcellularLocation>
</comment>
<dbReference type="Pfam" id="PF24061">
    <property type="entry name" value="LBD_receptor"/>
    <property type="match status" value="1"/>
</dbReference>
<evidence type="ECO:0000256" key="2">
    <source>
        <dbReference type="ARBA" id="ARBA00022475"/>
    </source>
</evidence>
<keyword evidence="6" id="KW-0675">Receptor</keyword>
<feature type="chain" id="PRO_5044795233" description="Putative ionotropic receptor ligand binding domain-containing protein" evidence="9">
    <location>
        <begin position="16"/>
        <end position="603"/>
    </location>
</feature>
<dbReference type="Proteomes" id="UP001562425">
    <property type="component" value="Unassembled WGS sequence"/>
</dbReference>
<evidence type="ECO:0000256" key="3">
    <source>
        <dbReference type="ARBA" id="ARBA00022692"/>
    </source>
</evidence>
<keyword evidence="2" id="KW-1003">Cell membrane</keyword>
<gene>
    <name evidence="11" type="ORF">pipiens_008635</name>
</gene>
<evidence type="ECO:0000313" key="12">
    <source>
        <dbReference type="Proteomes" id="UP001562425"/>
    </source>
</evidence>
<feature type="transmembrane region" description="Helical" evidence="8">
    <location>
        <begin position="570"/>
        <end position="600"/>
    </location>
</feature>
<evidence type="ECO:0000256" key="1">
    <source>
        <dbReference type="ARBA" id="ARBA00004651"/>
    </source>
</evidence>
<evidence type="ECO:0000256" key="6">
    <source>
        <dbReference type="ARBA" id="ARBA00023170"/>
    </source>
</evidence>
<name>A0ABD1DGL8_CULPP</name>
<keyword evidence="4 8" id="KW-1133">Transmembrane helix</keyword>
<feature type="signal peptide" evidence="9">
    <location>
        <begin position="1"/>
        <end position="15"/>
    </location>
</feature>
<dbReference type="AlphaFoldDB" id="A0ABD1DGL8"/>
<evidence type="ECO:0000256" key="5">
    <source>
        <dbReference type="ARBA" id="ARBA00023136"/>
    </source>
</evidence>
<keyword evidence="7" id="KW-0325">Glycoprotein</keyword>
<evidence type="ECO:0000256" key="9">
    <source>
        <dbReference type="SAM" id="SignalP"/>
    </source>
</evidence>
<reference evidence="11 12" key="1">
    <citation type="submission" date="2024-05" db="EMBL/GenBank/DDBJ databases">
        <title>Culex pipiens pipiens assembly and annotation.</title>
        <authorList>
            <person name="Alout H."/>
            <person name="Durand T."/>
        </authorList>
    </citation>
    <scope>NUCLEOTIDE SEQUENCE [LARGE SCALE GENOMIC DNA]</scope>
    <source>
        <strain evidence="11">HA-2024</strain>
        <tissue evidence="11">Whole body</tissue>
    </source>
</reference>
<feature type="transmembrane region" description="Helical" evidence="8">
    <location>
        <begin position="273"/>
        <end position="294"/>
    </location>
</feature>
<sequence length="603" mass="68576">MNVVLILMGIACLQALIILPEPCDKLIVEAASQVLLETFNQGFDTFYLISLLTSTDFDASAGLLVQRAAALLPVIVESIDTKIKTSSKQRFNVILMDSEASLDLLSVLITKKNFDTFGNFLILLLSEAEAGDLCSHVFQVTAQYLIYNVNVLYRIHKSIASYTYFPYGTPGDHLTRMARWNTFMQAGFVSPKLHFPSKFKNFFGASLGVALFRTTTFMDFSYDAEDNIVNYRGVDGTLLKTIAQALNFTIRPIIPNNNQRWGTLNQNGTATGAMGLLLNGTVNLTLGFFGNNYLRQQYLTGTQSHYQTSLILCVTPGSAHGSFEKLLLPFQFNLWALFAAMFTIALFVIVLLQFFPKYVQHFIWGRMNRTPGLNLFQTTIGNPANPAPSRNFARFLLTLWMLATFVLRSAYQQIMFYNFHHSQNHSIVRDWDDFIASQYRIFVIPPERYLLDNLHDHIQRQITIIPTEQANATLQAIRYGFLRGARISYPESLYYQNLQVLNNGGPFYRQFGKRLYSYTLSVFFRKNSPLVDPFNGQIQPLVTYGFVEHWRRELLNRNLQEIIRTRMRRALATALSVPILSGVFELYALGMVGAMVAFLVELL</sequence>
<evidence type="ECO:0000313" key="11">
    <source>
        <dbReference type="EMBL" id="KAL1398841.1"/>
    </source>
</evidence>
<comment type="caution">
    <text evidence="11">The sequence shown here is derived from an EMBL/GenBank/DDBJ whole genome shotgun (WGS) entry which is preliminary data.</text>
</comment>
<organism evidence="11 12">
    <name type="scientific">Culex pipiens pipiens</name>
    <name type="common">Northern house mosquito</name>
    <dbReference type="NCBI Taxonomy" id="38569"/>
    <lineage>
        <taxon>Eukaryota</taxon>
        <taxon>Metazoa</taxon>
        <taxon>Ecdysozoa</taxon>
        <taxon>Arthropoda</taxon>
        <taxon>Hexapoda</taxon>
        <taxon>Insecta</taxon>
        <taxon>Pterygota</taxon>
        <taxon>Neoptera</taxon>
        <taxon>Endopterygota</taxon>
        <taxon>Diptera</taxon>
        <taxon>Nematocera</taxon>
        <taxon>Culicoidea</taxon>
        <taxon>Culicidae</taxon>
        <taxon>Culicinae</taxon>
        <taxon>Culicini</taxon>
        <taxon>Culex</taxon>
        <taxon>Culex</taxon>
    </lineage>
</organism>